<keyword evidence="11 18" id="KW-0413">Isomerase</keyword>
<dbReference type="InterPro" id="IPR029056">
    <property type="entry name" value="Ribokinase-like"/>
</dbReference>
<keyword evidence="6 17" id="KW-0547">Nucleotide-binding</keyword>
<feature type="binding site" evidence="18">
    <location>
        <position position="59"/>
    </location>
    <ligand>
        <name>K(+)</name>
        <dbReference type="ChEBI" id="CHEBI:29103"/>
    </ligand>
</feature>
<dbReference type="Pfam" id="PF01256">
    <property type="entry name" value="Carb_kinase"/>
    <property type="match status" value="1"/>
</dbReference>
<evidence type="ECO:0000313" key="22">
    <source>
        <dbReference type="EMBL" id="MBP2365837.1"/>
    </source>
</evidence>
<comment type="function">
    <text evidence="17">Catalyzes the dehydration of the S-form of NAD(P)HX at the expense of ADP, which is converted to AMP. Together with NAD(P)HX epimerase, which catalyzes the epimerization of the S- and R-forms, the enzyme allows the repair of both epimers of NAD(P)HX, a damaged form of NAD(P)H that is a result of enzymatic or heat-dependent hydration.</text>
</comment>
<reference evidence="22 23" key="1">
    <citation type="submission" date="2021-03" db="EMBL/GenBank/DDBJ databases">
        <title>Sequencing the genomes of 1000 actinobacteria strains.</title>
        <authorList>
            <person name="Klenk H.-P."/>
        </authorList>
    </citation>
    <scope>NUCLEOTIDE SEQUENCE [LARGE SCALE GENOMIC DNA]</scope>
    <source>
        <strain evidence="22 23">DSM 45256</strain>
    </source>
</reference>
<organism evidence="22 23">
    <name type="scientific">Pseudonocardia parietis</name>
    <dbReference type="NCBI Taxonomy" id="570936"/>
    <lineage>
        <taxon>Bacteria</taxon>
        <taxon>Bacillati</taxon>
        <taxon>Actinomycetota</taxon>
        <taxon>Actinomycetes</taxon>
        <taxon>Pseudonocardiales</taxon>
        <taxon>Pseudonocardiaceae</taxon>
        <taxon>Pseudonocardia</taxon>
    </lineage>
</organism>
<feature type="binding site" evidence="18">
    <location>
        <position position="158"/>
    </location>
    <ligand>
        <name>(6S)-NADPHX</name>
        <dbReference type="ChEBI" id="CHEBI:64076"/>
    </ligand>
</feature>
<comment type="catalytic activity">
    <reaction evidence="1 18 19">
        <text>(6R)-NADHX = (6S)-NADHX</text>
        <dbReference type="Rhea" id="RHEA:32215"/>
        <dbReference type="ChEBI" id="CHEBI:64074"/>
        <dbReference type="ChEBI" id="CHEBI:64075"/>
        <dbReference type="EC" id="5.1.99.6"/>
    </reaction>
</comment>
<comment type="similarity">
    <text evidence="4 19">In the C-terminal section; belongs to the NnrD/CARKD family.</text>
</comment>
<feature type="binding site" evidence="17">
    <location>
        <position position="421"/>
    </location>
    <ligand>
        <name>AMP</name>
        <dbReference type="ChEBI" id="CHEBI:456215"/>
    </ligand>
</feature>
<keyword evidence="5 18" id="KW-0479">Metal-binding</keyword>
<accession>A0ABS4VPI6</accession>
<keyword evidence="13" id="KW-0511">Multifunctional enzyme</keyword>
<dbReference type="NCBIfam" id="TIGR00196">
    <property type="entry name" value="yjeF_cterm"/>
    <property type="match status" value="1"/>
</dbReference>
<comment type="catalytic activity">
    <reaction evidence="15 17 19">
        <text>(6S)-NADHX + ADP = AMP + phosphate + NADH + H(+)</text>
        <dbReference type="Rhea" id="RHEA:32223"/>
        <dbReference type="ChEBI" id="CHEBI:15378"/>
        <dbReference type="ChEBI" id="CHEBI:43474"/>
        <dbReference type="ChEBI" id="CHEBI:57945"/>
        <dbReference type="ChEBI" id="CHEBI:64074"/>
        <dbReference type="ChEBI" id="CHEBI:456215"/>
        <dbReference type="ChEBI" id="CHEBI:456216"/>
        <dbReference type="EC" id="4.2.1.136"/>
    </reaction>
</comment>
<evidence type="ECO:0000256" key="12">
    <source>
        <dbReference type="ARBA" id="ARBA00023239"/>
    </source>
</evidence>
<dbReference type="SUPFAM" id="SSF64153">
    <property type="entry name" value="YjeF N-terminal domain-like"/>
    <property type="match status" value="1"/>
</dbReference>
<keyword evidence="10 17" id="KW-0520">NAD</keyword>
<evidence type="ECO:0000256" key="16">
    <source>
        <dbReference type="ARBA" id="ARBA00049209"/>
    </source>
</evidence>
<feature type="binding site" evidence="18">
    <location>
        <begin position="58"/>
        <end position="62"/>
    </location>
    <ligand>
        <name>(6S)-NADPHX</name>
        <dbReference type="ChEBI" id="CHEBI:64076"/>
    </ligand>
</feature>
<feature type="binding site" evidence="18">
    <location>
        <position position="161"/>
    </location>
    <ligand>
        <name>K(+)</name>
        <dbReference type="ChEBI" id="CHEBI:29103"/>
    </ligand>
</feature>
<evidence type="ECO:0000256" key="11">
    <source>
        <dbReference type="ARBA" id="ARBA00023235"/>
    </source>
</evidence>
<dbReference type="CDD" id="cd01171">
    <property type="entry name" value="YXKO-related"/>
    <property type="match status" value="1"/>
</dbReference>
<dbReference type="PROSITE" id="PS01050">
    <property type="entry name" value="YJEF_C_2"/>
    <property type="match status" value="1"/>
</dbReference>
<dbReference type="PROSITE" id="PS51385">
    <property type="entry name" value="YJEF_N"/>
    <property type="match status" value="1"/>
</dbReference>
<dbReference type="RefSeq" id="WP_210025684.1">
    <property type="nucleotide sequence ID" value="NZ_JAGINU010000001.1"/>
</dbReference>
<evidence type="ECO:0000256" key="9">
    <source>
        <dbReference type="ARBA" id="ARBA00022958"/>
    </source>
</evidence>
<dbReference type="InterPro" id="IPR036652">
    <property type="entry name" value="YjeF_N_dom_sf"/>
</dbReference>
<feature type="binding site" evidence="17">
    <location>
        <position position="255"/>
    </location>
    <ligand>
        <name>(6S)-NADPHX</name>
        <dbReference type="ChEBI" id="CHEBI:64076"/>
    </ligand>
</feature>
<keyword evidence="12 17" id="KW-0456">Lyase</keyword>
<dbReference type="Pfam" id="PF03853">
    <property type="entry name" value="YjeF_N"/>
    <property type="match status" value="1"/>
</dbReference>
<feature type="binding site" evidence="18">
    <location>
        <begin position="129"/>
        <end position="135"/>
    </location>
    <ligand>
        <name>(6S)-NADPHX</name>
        <dbReference type="ChEBI" id="CHEBI:64076"/>
    </ligand>
</feature>
<evidence type="ECO:0000256" key="15">
    <source>
        <dbReference type="ARBA" id="ARBA00048238"/>
    </source>
</evidence>
<dbReference type="Gene3D" id="3.40.1190.20">
    <property type="match status" value="1"/>
</dbReference>
<dbReference type="SUPFAM" id="SSF53613">
    <property type="entry name" value="Ribokinase-like"/>
    <property type="match status" value="1"/>
</dbReference>
<gene>
    <name evidence="17" type="primary">nnrD</name>
    <name evidence="18" type="synonym">nnrE</name>
    <name evidence="22" type="ORF">JOF36_001533</name>
</gene>
<comment type="caution">
    <text evidence="18">Lacks conserved residue(s) required for the propagation of feature annotation.</text>
</comment>
<evidence type="ECO:0000259" key="21">
    <source>
        <dbReference type="PROSITE" id="PS51385"/>
    </source>
</evidence>
<dbReference type="PROSITE" id="PS51383">
    <property type="entry name" value="YJEF_C_3"/>
    <property type="match status" value="1"/>
</dbReference>
<sequence length="490" mass="48797">MDGVYTADQVRAAEAAMMRTVADGVLMRRAAAGLAHHLRGFLGSTYGRRVVLLVGAGDNGGDALWAGAELRRRGAHVTALLLNPDRAHPAGLAALKRARGRVLPVGPGTLDDARAAVVAADVAVDGIVGISGRGALRDPAPELVAAADGAGVPIVACDLPSGVDTDTGSTGGAHVRAACTVTFGARKPVHALAAPLCGPVRLVDIGLGPWLPEPHASLLDDADAGARWPVPGPDDDKYSQGVVGIAAGSATYPGAAVLAAGAAALATSGMVRFAGSAADEVRRHWPEIVATGDLTDAGRTQAWAVGPGIGTGSAGLAVLEAVLDREVPLCIDADGITLLARHAHLRDRIHGEPVVLTPHAGEFARIAGEVGDDRVAAARRAAAGLGVTVLLKGNATVVAAPDGRVLIDPAGDAWAATAGSGDVLTGMIGALLAAGLDPWWAAGCATLVHARAATAAAREHGLPPVPAPASAMQAAIPVALRAVRAAAGAG</sequence>
<comment type="catalytic activity">
    <reaction evidence="16 17 19">
        <text>(6S)-NADPHX + ADP = AMP + phosphate + NADPH + H(+)</text>
        <dbReference type="Rhea" id="RHEA:32235"/>
        <dbReference type="ChEBI" id="CHEBI:15378"/>
        <dbReference type="ChEBI" id="CHEBI:43474"/>
        <dbReference type="ChEBI" id="CHEBI:57783"/>
        <dbReference type="ChEBI" id="CHEBI:64076"/>
        <dbReference type="ChEBI" id="CHEBI:456215"/>
        <dbReference type="ChEBI" id="CHEBI:456216"/>
        <dbReference type="EC" id="4.2.1.136"/>
    </reaction>
</comment>
<comment type="cofactor">
    <cofactor evidence="18 19">
        <name>K(+)</name>
        <dbReference type="ChEBI" id="CHEBI:29103"/>
    </cofactor>
    <text evidence="18 19">Binds 1 potassium ion per subunit.</text>
</comment>
<dbReference type="InterPro" id="IPR017953">
    <property type="entry name" value="Carbohydrate_kinase_pred_CS"/>
</dbReference>
<protein>
    <recommendedName>
        <fullName evidence="19">Bifunctional NAD(P)H-hydrate repair enzyme</fullName>
    </recommendedName>
    <alternativeName>
        <fullName evidence="19">Nicotinamide nucleotide repair protein</fullName>
    </alternativeName>
    <domain>
        <recommendedName>
            <fullName evidence="19">ADP-dependent (S)-NAD(P)H-hydrate dehydratase</fullName>
            <ecNumber evidence="19">4.2.1.136</ecNumber>
        </recommendedName>
        <alternativeName>
            <fullName evidence="19">ADP-dependent NAD(P)HX dehydratase</fullName>
        </alternativeName>
    </domain>
    <domain>
        <recommendedName>
            <fullName evidence="19">NAD(P)H-hydrate epimerase</fullName>
            <ecNumber evidence="19">5.1.99.6</ecNumber>
        </recommendedName>
    </domain>
</protein>
<proteinExistence type="inferred from homology"/>
<evidence type="ECO:0000256" key="3">
    <source>
        <dbReference type="ARBA" id="ARBA00006001"/>
    </source>
</evidence>
<keyword evidence="9 18" id="KW-0630">Potassium</keyword>
<evidence type="ECO:0000256" key="6">
    <source>
        <dbReference type="ARBA" id="ARBA00022741"/>
    </source>
</evidence>
<dbReference type="PIRSF" id="PIRSF017184">
    <property type="entry name" value="Nnr"/>
    <property type="match status" value="1"/>
</dbReference>
<dbReference type="EC" id="5.1.99.6" evidence="19"/>
<evidence type="ECO:0000313" key="23">
    <source>
        <dbReference type="Proteomes" id="UP001519295"/>
    </source>
</evidence>
<dbReference type="EC" id="4.2.1.136" evidence="19"/>
<evidence type="ECO:0000256" key="13">
    <source>
        <dbReference type="ARBA" id="ARBA00023268"/>
    </source>
</evidence>
<evidence type="ECO:0000256" key="17">
    <source>
        <dbReference type="HAMAP-Rule" id="MF_01965"/>
    </source>
</evidence>
<evidence type="ECO:0000256" key="2">
    <source>
        <dbReference type="ARBA" id="ARBA00000909"/>
    </source>
</evidence>
<comment type="caution">
    <text evidence="22">The sequence shown here is derived from an EMBL/GenBank/DDBJ whole genome shotgun (WGS) entry which is preliminary data.</text>
</comment>
<evidence type="ECO:0000256" key="18">
    <source>
        <dbReference type="HAMAP-Rule" id="MF_01966"/>
    </source>
</evidence>
<comment type="catalytic activity">
    <reaction evidence="2 18 19">
        <text>(6R)-NADPHX = (6S)-NADPHX</text>
        <dbReference type="Rhea" id="RHEA:32227"/>
        <dbReference type="ChEBI" id="CHEBI:64076"/>
        <dbReference type="ChEBI" id="CHEBI:64077"/>
        <dbReference type="EC" id="5.1.99.6"/>
    </reaction>
</comment>
<keyword evidence="7 17" id="KW-0067">ATP-binding</keyword>
<feature type="binding site" evidence="17">
    <location>
        <position position="308"/>
    </location>
    <ligand>
        <name>(6S)-NADPHX</name>
        <dbReference type="ChEBI" id="CHEBI:64076"/>
    </ligand>
</feature>
<evidence type="ECO:0000256" key="14">
    <source>
        <dbReference type="ARBA" id="ARBA00025153"/>
    </source>
</evidence>
<dbReference type="Proteomes" id="UP001519295">
    <property type="component" value="Unassembled WGS sequence"/>
</dbReference>
<evidence type="ECO:0000256" key="8">
    <source>
        <dbReference type="ARBA" id="ARBA00022857"/>
    </source>
</evidence>
<dbReference type="HAMAP" id="MF_01966">
    <property type="entry name" value="NADHX_epimerase"/>
    <property type="match status" value="1"/>
</dbReference>
<name>A0ABS4VPI6_9PSEU</name>
<feature type="binding site" evidence="18">
    <location>
        <position position="125"/>
    </location>
    <ligand>
        <name>K(+)</name>
        <dbReference type="ChEBI" id="CHEBI:29103"/>
    </ligand>
</feature>
<dbReference type="NCBIfam" id="TIGR00197">
    <property type="entry name" value="yjeF_nterm"/>
    <property type="match status" value="1"/>
</dbReference>
<dbReference type="InterPro" id="IPR030677">
    <property type="entry name" value="Nnr"/>
</dbReference>
<feature type="binding site" evidence="17">
    <location>
        <position position="422"/>
    </location>
    <ligand>
        <name>(6S)-NADPHX</name>
        <dbReference type="ChEBI" id="CHEBI:64076"/>
    </ligand>
</feature>
<dbReference type="PANTHER" id="PTHR12592">
    <property type="entry name" value="ATP-DEPENDENT (S)-NAD(P)H-HYDRATE DEHYDRATASE FAMILY MEMBER"/>
    <property type="match status" value="1"/>
</dbReference>
<evidence type="ECO:0000256" key="10">
    <source>
        <dbReference type="ARBA" id="ARBA00023027"/>
    </source>
</evidence>
<evidence type="ECO:0000256" key="4">
    <source>
        <dbReference type="ARBA" id="ARBA00009524"/>
    </source>
</evidence>
<evidence type="ECO:0000256" key="19">
    <source>
        <dbReference type="PIRNR" id="PIRNR017184"/>
    </source>
</evidence>
<evidence type="ECO:0000256" key="1">
    <source>
        <dbReference type="ARBA" id="ARBA00000013"/>
    </source>
</evidence>
<dbReference type="InterPro" id="IPR004443">
    <property type="entry name" value="YjeF_N_dom"/>
</dbReference>
<keyword evidence="8 17" id="KW-0521">NADP</keyword>
<comment type="subunit">
    <text evidence="17">Homotetramer.</text>
</comment>
<comment type="similarity">
    <text evidence="18">Belongs to the NnrE/AIBP family.</text>
</comment>
<dbReference type="HAMAP" id="MF_01965">
    <property type="entry name" value="NADHX_dehydratase"/>
    <property type="match status" value="1"/>
</dbReference>
<dbReference type="PANTHER" id="PTHR12592:SF0">
    <property type="entry name" value="ATP-DEPENDENT (S)-NAD(P)H-HYDRATE DEHYDRATASE"/>
    <property type="match status" value="1"/>
</dbReference>
<comment type="function">
    <text evidence="14 19">Bifunctional enzyme that catalyzes the epimerization of the S- and R-forms of NAD(P)HX and the dehydration of the S-form of NAD(P)HX at the expense of ADP, which is converted to AMP. This allows the repair of both epimers of NAD(P)HX, a damaged form of NAD(P)H that is a result of enzymatic or heat-dependent hydration.</text>
</comment>
<feature type="binding site" evidence="17">
    <location>
        <begin position="392"/>
        <end position="396"/>
    </location>
    <ligand>
        <name>AMP</name>
        <dbReference type="ChEBI" id="CHEBI:456215"/>
    </ligand>
</feature>
<dbReference type="Gene3D" id="3.40.50.10260">
    <property type="entry name" value="YjeF N-terminal domain"/>
    <property type="match status" value="1"/>
</dbReference>
<comment type="similarity">
    <text evidence="3 19">In the N-terminal section; belongs to the NnrE/AIBP family.</text>
</comment>
<dbReference type="EMBL" id="JAGINU010000001">
    <property type="protein sequence ID" value="MBP2365837.1"/>
    <property type="molecule type" value="Genomic_DNA"/>
</dbReference>
<evidence type="ECO:0000256" key="7">
    <source>
        <dbReference type="ARBA" id="ARBA00022840"/>
    </source>
</evidence>
<comment type="similarity">
    <text evidence="17">Belongs to the NnrD/CARKD family.</text>
</comment>
<keyword evidence="23" id="KW-1185">Reference proteome</keyword>
<feature type="domain" description="YjeF C-terminal" evidence="20">
    <location>
        <begin position="220"/>
        <end position="483"/>
    </location>
</feature>
<dbReference type="InterPro" id="IPR000631">
    <property type="entry name" value="CARKD"/>
</dbReference>
<feature type="binding site" evidence="17">
    <location>
        <position position="359"/>
    </location>
    <ligand>
        <name>(6S)-NADPHX</name>
        <dbReference type="ChEBI" id="CHEBI:64076"/>
    </ligand>
</feature>
<comment type="function">
    <text evidence="18">Catalyzes the epimerization of the S- and R-forms of NAD(P)HX, a damaged form of NAD(P)H that is a result of enzymatic or heat-dependent hydration. This is a prerequisite for the S-specific NAD(P)H-hydrate dehydratase to allow the repair of both epimers of NAD(P)HX.</text>
</comment>
<evidence type="ECO:0000259" key="20">
    <source>
        <dbReference type="PROSITE" id="PS51383"/>
    </source>
</evidence>
<comment type="cofactor">
    <cofactor evidence="17">
        <name>Mg(2+)</name>
        <dbReference type="ChEBI" id="CHEBI:18420"/>
    </cofactor>
</comment>
<evidence type="ECO:0000256" key="5">
    <source>
        <dbReference type="ARBA" id="ARBA00022723"/>
    </source>
</evidence>
<feature type="domain" description="YjeF N-terminal" evidence="21">
    <location>
        <begin position="10"/>
        <end position="213"/>
    </location>
</feature>